<dbReference type="InterPro" id="IPR020864">
    <property type="entry name" value="MACPF"/>
</dbReference>
<sequence>IDCEWSKWGSWSACYSCSPERSRFRNVSVAAMFNGEDCSGSDYQIDRGCPAAKPCTTTCPEGYFSCADGLTCVKPQLVCNGDNDCTDNSDEHNCKSGISSPCASNEKYSVIPSIGLAGAGFDITEGRIAGEILDNHQYNGHCDIAHSGDHNQVKVDSSFSTRSYNSAKEYVFRKPANVQYYGFQVNVDSSFSTSAYNSAEQYVEEEKRRTDDKINTGSSVGCKVSVQSSFTKNSNMRKIVKQSSNKDAKFFRVSSTVKLAQFSIVRGNYILSHNFRRRLRNLPEHYDYLKYLQVIIDFGTHFCSAGTLGGKYEYIYRYSKSQLEKSKLSDSEQRHCLSMEASVKFFGSGVSGGSTSCSSNALSQSHGSSFTKSAEDVISNVIGGYSGKAASLSFSNDPNDNDYDAWVETVKHNPSIIDYEITPMSAVITNPTKRRNMERALYLYMAKYDVVACKGKCYNGAAKIVTDNGKTCTCLCKFPYTGVDCHNETGNLNKPFNGQWVSSWGSWSSCSRSCYPGGTRYRTRYVTRYPKNGGSGCPGLTWTTGC</sequence>
<keyword evidence="8" id="KW-0204">Cytolysis</keyword>
<dbReference type="SUPFAM" id="SSF82895">
    <property type="entry name" value="TSP-1 type 1 repeat"/>
    <property type="match status" value="1"/>
</dbReference>
<reference evidence="20" key="1">
    <citation type="journal article" date="2002" name="Science">
        <title>The draft genome of Ciona intestinalis: insights into chordate and vertebrate origins.</title>
        <authorList>
            <person name="Dehal P."/>
            <person name="Satou Y."/>
            <person name="Campbell R.K."/>
            <person name="Chapman J."/>
            <person name="Degnan B."/>
            <person name="De Tomaso A."/>
            <person name="Davidson B."/>
            <person name="Di Gregorio A."/>
            <person name="Gelpke M."/>
            <person name="Goodstein D.M."/>
            <person name="Harafuji N."/>
            <person name="Hastings K.E."/>
            <person name="Ho I."/>
            <person name="Hotta K."/>
            <person name="Huang W."/>
            <person name="Kawashima T."/>
            <person name="Lemaire P."/>
            <person name="Martinez D."/>
            <person name="Meinertzhagen I.A."/>
            <person name="Necula S."/>
            <person name="Nonaka M."/>
            <person name="Putnam N."/>
            <person name="Rash S."/>
            <person name="Saiga H."/>
            <person name="Satake M."/>
            <person name="Terry A."/>
            <person name="Yamada L."/>
            <person name="Wang H.G."/>
            <person name="Awazu S."/>
            <person name="Azumi K."/>
            <person name="Boore J."/>
            <person name="Branno M."/>
            <person name="Chin-Bow S."/>
            <person name="DeSantis R."/>
            <person name="Doyle S."/>
            <person name="Francino P."/>
            <person name="Keys D.N."/>
            <person name="Haga S."/>
            <person name="Hayashi H."/>
            <person name="Hino K."/>
            <person name="Imai K.S."/>
            <person name="Inaba K."/>
            <person name="Kano S."/>
            <person name="Kobayashi K."/>
            <person name="Kobayashi M."/>
            <person name="Lee B.I."/>
            <person name="Makabe K.W."/>
            <person name="Manohar C."/>
            <person name="Matassi G."/>
            <person name="Medina M."/>
            <person name="Mochizuki Y."/>
            <person name="Mount S."/>
            <person name="Morishita T."/>
            <person name="Miura S."/>
            <person name="Nakayama A."/>
            <person name="Nishizaka S."/>
            <person name="Nomoto H."/>
            <person name="Ohta F."/>
            <person name="Oishi K."/>
            <person name="Rigoutsos I."/>
            <person name="Sano M."/>
            <person name="Sasaki A."/>
            <person name="Sasakura Y."/>
            <person name="Shoguchi E."/>
            <person name="Shin-i T."/>
            <person name="Spagnuolo A."/>
            <person name="Stainier D."/>
            <person name="Suzuki M.M."/>
            <person name="Tassy O."/>
            <person name="Takatori N."/>
            <person name="Tokuoka M."/>
            <person name="Yagi K."/>
            <person name="Yoshizaki F."/>
            <person name="Wada S."/>
            <person name="Zhang C."/>
            <person name="Hyatt P.D."/>
            <person name="Larimer F."/>
            <person name="Detter C."/>
            <person name="Doggett N."/>
            <person name="Glavina T."/>
            <person name="Hawkins T."/>
            <person name="Richardson P."/>
            <person name="Lucas S."/>
            <person name="Kohara Y."/>
            <person name="Levine M."/>
            <person name="Satoh N."/>
            <person name="Rokhsar D.S."/>
        </authorList>
    </citation>
    <scope>NUCLEOTIDE SEQUENCE [LARGE SCALE GENOMIC DNA]</scope>
</reference>
<evidence type="ECO:0000256" key="2">
    <source>
        <dbReference type="ARBA" id="ARBA00004613"/>
    </source>
</evidence>
<dbReference type="GO" id="GO:0006957">
    <property type="term" value="P:complement activation, alternative pathway"/>
    <property type="evidence" value="ECO:0007669"/>
    <property type="project" value="UniProtKB-KW"/>
</dbReference>
<dbReference type="Pfam" id="PF01823">
    <property type="entry name" value="MACPF"/>
    <property type="match status" value="1"/>
</dbReference>
<evidence type="ECO:0000313" key="20">
    <source>
        <dbReference type="Proteomes" id="UP000008144"/>
    </source>
</evidence>
<dbReference type="InterPro" id="IPR000742">
    <property type="entry name" value="EGF"/>
</dbReference>
<dbReference type="CDD" id="cd00112">
    <property type="entry name" value="LDLa"/>
    <property type="match status" value="1"/>
</dbReference>
<reference evidence="19" key="3">
    <citation type="submission" date="2025-08" db="UniProtKB">
        <authorList>
            <consortium name="Ensembl"/>
        </authorList>
    </citation>
    <scope>IDENTIFICATION</scope>
</reference>
<evidence type="ECO:0000256" key="15">
    <source>
        <dbReference type="ARBA" id="ARBA00023180"/>
    </source>
</evidence>
<evidence type="ECO:0000256" key="10">
    <source>
        <dbReference type="ARBA" id="ARBA00022875"/>
    </source>
</evidence>
<evidence type="ECO:0000256" key="4">
    <source>
        <dbReference type="ARBA" id="ARBA00022525"/>
    </source>
</evidence>
<dbReference type="SMART" id="SM00192">
    <property type="entry name" value="LDLa"/>
    <property type="match status" value="1"/>
</dbReference>
<evidence type="ECO:0000256" key="11">
    <source>
        <dbReference type="ARBA" id="ARBA00023058"/>
    </source>
</evidence>
<evidence type="ECO:0000256" key="7">
    <source>
        <dbReference type="ARBA" id="ARBA00022588"/>
    </source>
</evidence>
<dbReference type="InterPro" id="IPR002172">
    <property type="entry name" value="LDrepeatLR_classA_rpt"/>
</dbReference>
<dbReference type="GO" id="GO:0044218">
    <property type="term" value="C:other organism cell membrane"/>
    <property type="evidence" value="ECO:0007669"/>
    <property type="project" value="UniProtKB-KW"/>
</dbReference>
<keyword evidence="9" id="KW-0391">Immunity</keyword>
<dbReference type="PROSITE" id="PS51412">
    <property type="entry name" value="MACPF_2"/>
    <property type="match status" value="1"/>
</dbReference>
<evidence type="ECO:0000259" key="18">
    <source>
        <dbReference type="PROSITE" id="PS51412"/>
    </source>
</evidence>
<keyword evidence="13 17" id="KW-1015">Disulfide bond</keyword>
<evidence type="ECO:0000313" key="19">
    <source>
        <dbReference type="Ensembl" id="ENSCINP00000018337.3"/>
    </source>
</evidence>
<dbReference type="SMART" id="SM00209">
    <property type="entry name" value="TSP1"/>
    <property type="match status" value="2"/>
</dbReference>
<evidence type="ECO:0000256" key="8">
    <source>
        <dbReference type="ARBA" id="ARBA00022852"/>
    </source>
</evidence>
<keyword evidence="12" id="KW-0472">Membrane</keyword>
<dbReference type="Gene3D" id="4.10.400.10">
    <property type="entry name" value="Low-density Lipoprotein Receptor"/>
    <property type="match status" value="1"/>
</dbReference>
<dbReference type="PROSITE" id="PS01209">
    <property type="entry name" value="LDLRA_1"/>
    <property type="match status" value="1"/>
</dbReference>
<dbReference type="PROSITE" id="PS00022">
    <property type="entry name" value="EGF_1"/>
    <property type="match status" value="1"/>
</dbReference>
<comment type="similarity">
    <text evidence="3">Belongs to the complement C6/C7/C8/C9 family.</text>
</comment>
<dbReference type="Pfam" id="PF00090">
    <property type="entry name" value="TSP_1"/>
    <property type="match status" value="2"/>
</dbReference>
<evidence type="ECO:0000256" key="9">
    <source>
        <dbReference type="ARBA" id="ARBA00022859"/>
    </source>
</evidence>
<dbReference type="GO" id="GO:0005579">
    <property type="term" value="C:membrane attack complex"/>
    <property type="evidence" value="ECO:0007669"/>
    <property type="project" value="UniProtKB-KW"/>
</dbReference>
<dbReference type="GO" id="GO:0031640">
    <property type="term" value="P:killing of cells of another organism"/>
    <property type="evidence" value="ECO:0007669"/>
    <property type="project" value="UniProtKB-KW"/>
</dbReference>
<dbReference type="InterPro" id="IPR036055">
    <property type="entry name" value="LDL_receptor-like_sf"/>
</dbReference>
<dbReference type="PANTHER" id="PTHR45742:SF8">
    <property type="entry name" value="FLOCCULATION PROTEIN FLO11"/>
    <property type="match status" value="1"/>
</dbReference>
<dbReference type="InterPro" id="IPR000884">
    <property type="entry name" value="TSP1_rpt"/>
</dbReference>
<comment type="caution">
    <text evidence="17">Lacks conserved residue(s) required for the propagation of feature annotation.</text>
</comment>
<evidence type="ECO:0000256" key="5">
    <source>
        <dbReference type="ARBA" id="ARBA00022536"/>
    </source>
</evidence>
<accession>F6R7P6</accession>
<keyword evidence="15" id="KW-0325">Glycoprotein</keyword>
<keyword evidence="14" id="KW-0179">Complement alternate pathway</keyword>
<feature type="domain" description="MACPF" evidence="18">
    <location>
        <begin position="98"/>
        <end position="458"/>
    </location>
</feature>
<dbReference type="STRING" id="7719.ENSCINP00000018337"/>
<dbReference type="GO" id="GO:0005615">
    <property type="term" value="C:extracellular space"/>
    <property type="evidence" value="ECO:0000318"/>
    <property type="project" value="GO_Central"/>
</dbReference>
<dbReference type="AlphaFoldDB" id="F6R7P6"/>
<dbReference type="PROSITE" id="PS50068">
    <property type="entry name" value="LDLRA_2"/>
    <property type="match status" value="1"/>
</dbReference>
<keyword evidence="7" id="KW-0399">Innate immunity</keyword>
<dbReference type="PROSITE" id="PS50092">
    <property type="entry name" value="TSP1"/>
    <property type="match status" value="2"/>
</dbReference>
<dbReference type="Pfam" id="PF00057">
    <property type="entry name" value="Ldl_recept_a"/>
    <property type="match status" value="1"/>
</dbReference>
<dbReference type="InterPro" id="IPR001862">
    <property type="entry name" value="MAC_perforin"/>
</dbReference>
<keyword evidence="16" id="KW-1053">Target membrane</keyword>
<dbReference type="Proteomes" id="UP000008144">
    <property type="component" value="Chromosome 3"/>
</dbReference>
<dbReference type="InterPro" id="IPR036383">
    <property type="entry name" value="TSP1_rpt_sf"/>
</dbReference>
<dbReference type="Ensembl" id="ENSCINT00000018337.3">
    <property type="protein sequence ID" value="ENSCINP00000018337.3"/>
    <property type="gene ID" value="ENSCING00000009032.3"/>
</dbReference>
<reference evidence="19" key="2">
    <citation type="journal article" date="2008" name="Genome Biol.">
        <title>Improved genome assembly and evidence-based global gene model set for the chordate Ciona intestinalis: new insight into intron and operon populations.</title>
        <authorList>
            <person name="Satou Y."/>
            <person name="Mineta K."/>
            <person name="Ogasawara M."/>
            <person name="Sasakura Y."/>
            <person name="Shoguchi E."/>
            <person name="Ueno K."/>
            <person name="Yamada L."/>
            <person name="Matsumoto J."/>
            <person name="Wasserscheid J."/>
            <person name="Dewar K."/>
            <person name="Wiley G.B."/>
            <person name="Macmil S.L."/>
            <person name="Roe B.A."/>
            <person name="Zeller R.W."/>
            <person name="Hastings K.E."/>
            <person name="Lemaire P."/>
            <person name="Lindquist E."/>
            <person name="Endo T."/>
            <person name="Hotta K."/>
            <person name="Inaba K."/>
        </authorList>
    </citation>
    <scope>NUCLEOTIDE SEQUENCE [LARGE SCALE GENOMIC DNA]</scope>
    <source>
        <strain evidence="19">wild type</strain>
    </source>
</reference>
<dbReference type="EMBL" id="EAAA01001776">
    <property type="status" value="NOT_ANNOTATED_CDS"/>
    <property type="molecule type" value="Genomic_DNA"/>
</dbReference>
<dbReference type="HOGENOM" id="CLU_032453_1_0_1"/>
<feature type="disulfide bond" evidence="17">
    <location>
        <begin position="79"/>
        <end position="94"/>
    </location>
</feature>
<evidence type="ECO:0000256" key="16">
    <source>
        <dbReference type="ARBA" id="ARBA00023298"/>
    </source>
</evidence>
<evidence type="ECO:0000256" key="6">
    <source>
        <dbReference type="ARBA" id="ARBA00022537"/>
    </source>
</evidence>
<protein>
    <recommendedName>
        <fullName evidence="18">MACPF domain-containing protein</fullName>
    </recommendedName>
</protein>
<keyword evidence="20" id="KW-1185">Reference proteome</keyword>
<proteinExistence type="inferred from homology"/>
<dbReference type="SMART" id="SM00457">
    <property type="entry name" value="MACPF"/>
    <property type="match status" value="1"/>
</dbReference>
<dbReference type="SUPFAM" id="SSF57424">
    <property type="entry name" value="LDL receptor-like module"/>
    <property type="match status" value="1"/>
</dbReference>
<evidence type="ECO:0000256" key="13">
    <source>
        <dbReference type="ARBA" id="ARBA00023157"/>
    </source>
</evidence>
<dbReference type="GeneTree" id="ENSGT00940000165740"/>
<dbReference type="InterPro" id="IPR020863">
    <property type="entry name" value="MACPF_CS"/>
</dbReference>
<organism evidence="19 20">
    <name type="scientific">Ciona intestinalis</name>
    <name type="common">Transparent sea squirt</name>
    <name type="synonym">Ascidia intestinalis</name>
    <dbReference type="NCBI Taxonomy" id="7719"/>
    <lineage>
        <taxon>Eukaryota</taxon>
        <taxon>Metazoa</taxon>
        <taxon>Chordata</taxon>
        <taxon>Tunicata</taxon>
        <taxon>Ascidiacea</taxon>
        <taxon>Phlebobranchia</taxon>
        <taxon>Cionidae</taxon>
        <taxon>Ciona</taxon>
    </lineage>
</organism>
<dbReference type="Gene3D" id="2.20.100.10">
    <property type="entry name" value="Thrombospondin type-1 (TSP1) repeat"/>
    <property type="match status" value="2"/>
</dbReference>
<comment type="subcellular location">
    <subcellularLocation>
        <location evidence="2">Secreted</location>
    </subcellularLocation>
    <subcellularLocation>
        <location evidence="1">Target cell membrane</location>
    </subcellularLocation>
</comment>
<dbReference type="PROSITE" id="PS01186">
    <property type="entry name" value="EGF_2"/>
    <property type="match status" value="1"/>
</dbReference>
<dbReference type="PRINTS" id="PR00764">
    <property type="entry name" value="COMPLEMENTC9"/>
</dbReference>
<evidence type="ECO:0000256" key="14">
    <source>
        <dbReference type="ARBA" id="ARBA00023162"/>
    </source>
</evidence>
<evidence type="ECO:0000256" key="12">
    <source>
        <dbReference type="ARBA" id="ARBA00023136"/>
    </source>
</evidence>
<keyword evidence="5" id="KW-0245">EGF-like domain</keyword>
<evidence type="ECO:0000256" key="1">
    <source>
        <dbReference type="ARBA" id="ARBA00004175"/>
    </source>
</evidence>
<dbReference type="PROSITE" id="PS00279">
    <property type="entry name" value="MACPF_1"/>
    <property type="match status" value="1"/>
</dbReference>
<keyword evidence="4" id="KW-0964">Secreted</keyword>
<dbReference type="PANTHER" id="PTHR45742">
    <property type="entry name" value="COMPLEMENT COMPONENT C6"/>
    <property type="match status" value="1"/>
</dbReference>
<evidence type="ECO:0000256" key="17">
    <source>
        <dbReference type="PROSITE-ProRule" id="PRU00124"/>
    </source>
</evidence>
<dbReference type="InParanoid" id="F6R7P6"/>
<keyword evidence="11" id="KW-0473">Membrane attack complex</keyword>
<keyword evidence="10" id="KW-0180">Complement pathway</keyword>
<reference evidence="19" key="4">
    <citation type="submission" date="2025-09" db="UniProtKB">
        <authorList>
            <consortium name="Ensembl"/>
        </authorList>
    </citation>
    <scope>IDENTIFICATION</scope>
</reference>
<keyword evidence="6" id="KW-1052">Target cell membrane</keyword>
<name>F6R7P6_CIOIN</name>
<evidence type="ECO:0000256" key="3">
    <source>
        <dbReference type="ARBA" id="ARBA00009214"/>
    </source>
</evidence>
<dbReference type="InterPro" id="IPR023415">
    <property type="entry name" value="LDLR_class-A_CS"/>
</dbReference>